<dbReference type="SUPFAM" id="SSF51905">
    <property type="entry name" value="FAD/NAD(P)-binding domain"/>
    <property type="match status" value="1"/>
</dbReference>
<dbReference type="PANTHER" id="PTHR11552">
    <property type="entry name" value="GLUCOSE-METHANOL-CHOLINE GMC OXIDOREDUCTASE"/>
    <property type="match status" value="1"/>
</dbReference>
<evidence type="ECO:0000313" key="3">
    <source>
        <dbReference type="Proteomes" id="UP000326759"/>
    </source>
</evidence>
<dbReference type="EMBL" id="SEYY01022154">
    <property type="protein sequence ID" value="KAB7495750.1"/>
    <property type="molecule type" value="Genomic_DNA"/>
</dbReference>
<keyword evidence="3" id="KW-1185">Reference proteome</keyword>
<dbReference type="InterPro" id="IPR012132">
    <property type="entry name" value="GMC_OxRdtase"/>
</dbReference>
<dbReference type="GO" id="GO:0050660">
    <property type="term" value="F:flavin adenine dinucleotide binding"/>
    <property type="evidence" value="ECO:0007669"/>
    <property type="project" value="InterPro"/>
</dbReference>
<comment type="caution">
    <text evidence="2">The sequence shown here is derived from an EMBL/GenBank/DDBJ whole genome shotgun (WGS) entry which is preliminary data.</text>
</comment>
<dbReference type="Gene3D" id="3.50.50.60">
    <property type="entry name" value="FAD/NAD(P)-binding domain"/>
    <property type="match status" value="1"/>
</dbReference>
<dbReference type="AlphaFoldDB" id="A0A5N5SSX0"/>
<comment type="similarity">
    <text evidence="1">Belongs to the GMC oxidoreductase family.</text>
</comment>
<evidence type="ECO:0000313" key="2">
    <source>
        <dbReference type="EMBL" id="KAB7495750.1"/>
    </source>
</evidence>
<proteinExistence type="inferred from homology"/>
<accession>A0A5N5SSX0</accession>
<name>A0A5N5SSX0_9CRUS</name>
<reference evidence="2 3" key="1">
    <citation type="journal article" date="2019" name="PLoS Biol.">
        <title>Sex chromosomes control vertical transmission of feminizing Wolbachia symbionts in an isopod.</title>
        <authorList>
            <person name="Becking T."/>
            <person name="Chebbi M.A."/>
            <person name="Giraud I."/>
            <person name="Moumen B."/>
            <person name="Laverre T."/>
            <person name="Caubet Y."/>
            <person name="Peccoud J."/>
            <person name="Gilbert C."/>
            <person name="Cordaux R."/>
        </authorList>
    </citation>
    <scope>NUCLEOTIDE SEQUENCE [LARGE SCALE GENOMIC DNA]</scope>
    <source>
        <strain evidence="2">ANa2</strain>
        <tissue evidence="2">Whole body excluding digestive tract and cuticle</tissue>
    </source>
</reference>
<dbReference type="Proteomes" id="UP000326759">
    <property type="component" value="Unassembled WGS sequence"/>
</dbReference>
<organism evidence="2 3">
    <name type="scientific">Armadillidium nasatum</name>
    <dbReference type="NCBI Taxonomy" id="96803"/>
    <lineage>
        <taxon>Eukaryota</taxon>
        <taxon>Metazoa</taxon>
        <taxon>Ecdysozoa</taxon>
        <taxon>Arthropoda</taxon>
        <taxon>Crustacea</taxon>
        <taxon>Multicrustacea</taxon>
        <taxon>Malacostraca</taxon>
        <taxon>Eumalacostraca</taxon>
        <taxon>Peracarida</taxon>
        <taxon>Isopoda</taxon>
        <taxon>Oniscidea</taxon>
        <taxon>Crinocheta</taxon>
        <taxon>Armadillidiidae</taxon>
        <taxon>Armadillidium</taxon>
    </lineage>
</organism>
<evidence type="ECO:0000256" key="1">
    <source>
        <dbReference type="ARBA" id="ARBA00010790"/>
    </source>
</evidence>
<dbReference type="OrthoDB" id="269227at2759"/>
<dbReference type="InterPro" id="IPR036188">
    <property type="entry name" value="FAD/NAD-bd_sf"/>
</dbReference>
<sequence>MLPLILPPQMMLESIGSGSAGSVVANRLSENPDFKVLLLEAGGKATETTEIPLFASLAFRSKLDWNYTLAPSSQYCLGMIDKILILI</sequence>
<dbReference type="PANTHER" id="PTHR11552:SF147">
    <property type="entry name" value="CHOLINE DEHYDROGENASE, MITOCHONDRIAL"/>
    <property type="match status" value="1"/>
</dbReference>
<gene>
    <name evidence="2" type="ORF">Anas_07305</name>
</gene>
<dbReference type="GO" id="GO:0016491">
    <property type="term" value="F:oxidoreductase activity"/>
    <property type="evidence" value="ECO:0007669"/>
    <property type="project" value="TreeGrafter"/>
</dbReference>
<protein>
    <submittedName>
        <fullName evidence="2">Uncharacterized protein</fullName>
    </submittedName>
</protein>